<comment type="caution">
    <text evidence="1">The sequence shown here is derived from an EMBL/GenBank/DDBJ whole genome shotgun (WGS) entry which is preliminary data.</text>
</comment>
<dbReference type="SUPFAM" id="SSF52309">
    <property type="entry name" value="N-(deoxy)ribosyltransferase-like"/>
    <property type="match status" value="1"/>
</dbReference>
<reference evidence="1 2" key="1">
    <citation type="submission" date="2021-01" db="EMBL/GenBank/DDBJ databases">
        <title>Genomic Encyclopedia of Type Strains, Phase IV (KMG-IV): sequencing the most valuable type-strain genomes for metagenomic binning, comparative biology and taxonomic classification.</title>
        <authorList>
            <person name="Goeker M."/>
        </authorList>
    </citation>
    <scope>NUCLEOTIDE SEQUENCE [LARGE SCALE GENOMIC DNA]</scope>
    <source>
        <strain evidence="1 2">DSM 25879</strain>
    </source>
</reference>
<sequence>MKFYVASGFSNIEKVRYVSGKLKSKGHKHTYDWTLNERASTIEDLTTIGLFEKKAVTESDFVIVLLPGGKGTHIELGIALGLNKRIILYTENREIYNFDTTSTFYHLPEVEKFVGTLDELIEFL</sequence>
<accession>A0ABS2NXH3</accession>
<dbReference type="RefSeq" id="WP_204414334.1">
    <property type="nucleotide sequence ID" value="NZ_JAFBED010000002.1"/>
</dbReference>
<gene>
    <name evidence="1" type="ORF">JOC95_001191</name>
</gene>
<name>A0ABS2NXH3_9BACI</name>
<dbReference type="Gene3D" id="3.40.50.450">
    <property type="match status" value="1"/>
</dbReference>
<protein>
    <submittedName>
        <fullName evidence="1">Nucleoside 2-deoxyribosyltransferase</fullName>
    </submittedName>
</protein>
<organism evidence="1 2">
    <name type="scientific">Sutcliffiella tianshenii</name>
    <dbReference type="NCBI Taxonomy" id="1463404"/>
    <lineage>
        <taxon>Bacteria</taxon>
        <taxon>Bacillati</taxon>
        <taxon>Bacillota</taxon>
        <taxon>Bacilli</taxon>
        <taxon>Bacillales</taxon>
        <taxon>Bacillaceae</taxon>
        <taxon>Sutcliffiella</taxon>
    </lineage>
</organism>
<proteinExistence type="predicted"/>
<keyword evidence="2" id="KW-1185">Reference proteome</keyword>
<dbReference type="EMBL" id="JAFBED010000002">
    <property type="protein sequence ID" value="MBM7619342.1"/>
    <property type="molecule type" value="Genomic_DNA"/>
</dbReference>
<dbReference type="Proteomes" id="UP000737402">
    <property type="component" value="Unassembled WGS sequence"/>
</dbReference>
<evidence type="ECO:0000313" key="1">
    <source>
        <dbReference type="EMBL" id="MBM7619342.1"/>
    </source>
</evidence>
<evidence type="ECO:0000313" key="2">
    <source>
        <dbReference type="Proteomes" id="UP000737402"/>
    </source>
</evidence>